<dbReference type="InterPro" id="IPR011990">
    <property type="entry name" value="TPR-like_helical_dom_sf"/>
</dbReference>
<dbReference type="InterPro" id="IPR036869">
    <property type="entry name" value="J_dom_sf"/>
</dbReference>
<evidence type="ECO:0000256" key="3">
    <source>
        <dbReference type="ARBA" id="ARBA00022803"/>
    </source>
</evidence>
<dbReference type="PANTHER" id="PTHR44943:SF8">
    <property type="entry name" value="TPR REPEAT-CONTAINING PROTEIN MJ0263"/>
    <property type="match status" value="1"/>
</dbReference>
<dbReference type="PROSITE" id="PS50005">
    <property type="entry name" value="TPR"/>
    <property type="match status" value="5"/>
</dbReference>
<evidence type="ECO:0000313" key="6">
    <source>
        <dbReference type="EMBL" id="HIX71575.1"/>
    </source>
</evidence>
<keyword evidence="1" id="KW-0235">DNA replication</keyword>
<keyword evidence="3 4" id="KW-0802">TPR repeat</keyword>
<dbReference type="Proteomes" id="UP000886805">
    <property type="component" value="Unassembled WGS sequence"/>
</dbReference>
<dbReference type="Gene3D" id="1.10.287.110">
    <property type="entry name" value="DnaJ domain"/>
    <property type="match status" value="1"/>
</dbReference>
<dbReference type="InterPro" id="IPR002885">
    <property type="entry name" value="PPR_rpt"/>
</dbReference>
<evidence type="ECO:0000256" key="4">
    <source>
        <dbReference type="PROSITE-ProRule" id="PRU00339"/>
    </source>
</evidence>
<evidence type="ECO:0000259" key="5">
    <source>
        <dbReference type="PROSITE" id="PS50076"/>
    </source>
</evidence>
<sequence>MTENCFDVLGIDPTKDENIIKKAYRRLLHTVNPEDDAKGFQRLRSAYEEACRYARKQERPHRKRASEQFVEQCEALYDDFFRRICPSEWETLFADPVCVSLETEEEVRRAFLTFLMEHFHLPDAVWQCVDRTFDICGGRRTLREWLPEDFVDYLCQAVRGEGLINYALFQEGVGESAEYDAYIDLYCQLRQFTDLGLMEQARDRLRQLKETGIYHPYAEIEEARILLYEEQKEEAGEIFIRLGNQYPMEERIACCYGQFLQMEDRWEEVGDLYDRLLRSHPDSLLAGTGRAEQMLHAGEYRQAREEILDLLEHSPQDERLMKDLTDANVFMIEELCTLREIRTLTQDEEMDLGWCYYQNMRFDEALAVLDALEPDEDHLLDYHNLKGRVYMTLDRNEEALIHLEPWLSELLRIRPDGTKKTKRRLARLGYACYMVGSAKAAILLAEEKSGGRKAAGKNAEVLAEATGQAGTFADQEAYDAAFAEAMEYFDRAIAVETEESQIVSYYHTMADIYRRRKDFGRVMDACDQMLLRNPGYYPAVLLRQEAALALGMYQQTMDDYQRAVHMYPYYGRPYATLIKMYFLFGEYDKAGEVLKDTEDKKIESDALVLLTARYRAITAKSRDDLKESLRMLDDLKGKGWKYTSDLDEEEWTEIDYRRGLILTDLGRLSEARKAMEDSLAAGGDDVSRLFGYAAILMQMEEYDQAISWFLKALTYVPDDVGILYRIGWCYKLKGEYEEALSYMKKVLELDAGHQGVRMVIVELYERLARRKEDNAYYHLALPYMQEQVKMYPEEYYRMEMGLLYLDMDAYEKALALFEQIIDENPESVFAYNNAGSCYLSMDRPEKAEPLFCKAAELMKNEITPLPYNNLAKCYRMMGNYKKALACYEKNRKLFPDDADIYLLLGDLYRENEQYARAVATYEEGMSKTEHPAPLEMEMFRTYGMKGDYDRAVSLLGRLRKKYPKDPVLYQLAGEVYLFGFRRGREAAGYLLEALRLCGQDENMECFRGSLYLLGRCRLFLGEEEEARRCFKEYITACRGEDGCSRRYEEFYGERGRRKYRIGCAWFFLGRWEEAKQCFREMHTQDCRCDGCVRTCCYEMLLAEAMVLLAQGEVSLAAEKYNMAAEQVPDDMEHRFEADQLREKIREESS</sequence>
<feature type="repeat" description="TPR" evidence="4">
    <location>
        <begin position="720"/>
        <end position="753"/>
    </location>
</feature>
<reference evidence="6" key="2">
    <citation type="submission" date="2021-04" db="EMBL/GenBank/DDBJ databases">
        <authorList>
            <person name="Gilroy R."/>
        </authorList>
    </citation>
    <scope>NUCLEOTIDE SEQUENCE</scope>
    <source>
        <strain evidence="6">ChiSxjej3B15-1167</strain>
    </source>
</reference>
<dbReference type="InterPro" id="IPR051685">
    <property type="entry name" value="Ycf3/AcsC/BcsC/TPR_MFPF"/>
</dbReference>
<feature type="repeat" description="TPR" evidence="4">
    <location>
        <begin position="686"/>
        <end position="719"/>
    </location>
</feature>
<evidence type="ECO:0000256" key="1">
    <source>
        <dbReference type="ARBA" id="ARBA00022705"/>
    </source>
</evidence>
<keyword evidence="2" id="KW-0677">Repeat</keyword>
<organism evidence="6 7">
    <name type="scientific">Candidatus Anaerobutyricum stercoripullorum</name>
    <dbReference type="NCBI Taxonomy" id="2838456"/>
    <lineage>
        <taxon>Bacteria</taxon>
        <taxon>Bacillati</taxon>
        <taxon>Bacillota</taxon>
        <taxon>Clostridia</taxon>
        <taxon>Lachnospirales</taxon>
        <taxon>Lachnospiraceae</taxon>
        <taxon>Anaerobutyricum</taxon>
    </lineage>
</organism>
<evidence type="ECO:0000256" key="2">
    <source>
        <dbReference type="ARBA" id="ARBA00022737"/>
    </source>
</evidence>
<dbReference type="Pfam" id="PF13424">
    <property type="entry name" value="TPR_12"/>
    <property type="match status" value="2"/>
</dbReference>
<feature type="domain" description="J" evidence="5">
    <location>
        <begin position="4"/>
        <end position="81"/>
    </location>
</feature>
<name>A0A9D2BCN9_9FIRM</name>
<dbReference type="EMBL" id="DXEQ01000026">
    <property type="protein sequence ID" value="HIX71575.1"/>
    <property type="molecule type" value="Genomic_DNA"/>
</dbReference>
<dbReference type="InterPro" id="IPR019734">
    <property type="entry name" value="TPR_rpt"/>
</dbReference>
<dbReference type="AlphaFoldDB" id="A0A9D2BCN9"/>
<accession>A0A9D2BCN9</accession>
<dbReference type="InterPro" id="IPR001623">
    <property type="entry name" value="DnaJ_domain"/>
</dbReference>
<dbReference type="CDD" id="cd06257">
    <property type="entry name" value="DnaJ"/>
    <property type="match status" value="1"/>
</dbReference>
<dbReference type="SUPFAM" id="SSF46565">
    <property type="entry name" value="Chaperone J-domain"/>
    <property type="match status" value="1"/>
</dbReference>
<feature type="repeat" description="TPR" evidence="4">
    <location>
        <begin position="794"/>
        <end position="827"/>
    </location>
</feature>
<feature type="repeat" description="TPR" evidence="4">
    <location>
        <begin position="864"/>
        <end position="897"/>
    </location>
</feature>
<dbReference type="GO" id="GO:0006260">
    <property type="term" value="P:DNA replication"/>
    <property type="evidence" value="ECO:0007669"/>
    <property type="project" value="UniProtKB-KW"/>
</dbReference>
<reference evidence="6" key="1">
    <citation type="journal article" date="2021" name="PeerJ">
        <title>Extensive microbial diversity within the chicken gut microbiome revealed by metagenomics and culture.</title>
        <authorList>
            <person name="Gilroy R."/>
            <person name="Ravi A."/>
            <person name="Getino M."/>
            <person name="Pursley I."/>
            <person name="Horton D.L."/>
            <person name="Alikhan N.F."/>
            <person name="Baker D."/>
            <person name="Gharbi K."/>
            <person name="Hall N."/>
            <person name="Watson M."/>
            <person name="Adriaenssens E.M."/>
            <person name="Foster-Nyarko E."/>
            <person name="Jarju S."/>
            <person name="Secka A."/>
            <person name="Antonio M."/>
            <person name="Oren A."/>
            <person name="Chaudhuri R.R."/>
            <person name="La Ragione R."/>
            <person name="Hildebrand F."/>
            <person name="Pallen M.J."/>
        </authorList>
    </citation>
    <scope>NUCLEOTIDE SEQUENCE</scope>
    <source>
        <strain evidence="6">ChiSxjej3B15-1167</strain>
    </source>
</reference>
<feature type="repeat" description="TPR" evidence="4">
    <location>
        <begin position="898"/>
        <end position="931"/>
    </location>
</feature>
<dbReference type="PROSITE" id="PS50076">
    <property type="entry name" value="DNAJ_2"/>
    <property type="match status" value="1"/>
</dbReference>
<dbReference type="PANTHER" id="PTHR44943">
    <property type="entry name" value="CELLULOSE SYNTHASE OPERON PROTEIN C"/>
    <property type="match status" value="1"/>
</dbReference>
<dbReference type="NCBIfam" id="TIGR00756">
    <property type="entry name" value="PPR"/>
    <property type="match status" value="1"/>
</dbReference>
<comment type="caution">
    <text evidence="6">The sequence shown here is derived from an EMBL/GenBank/DDBJ whole genome shotgun (WGS) entry which is preliminary data.</text>
</comment>
<dbReference type="Gene3D" id="1.25.40.10">
    <property type="entry name" value="Tetratricopeptide repeat domain"/>
    <property type="match status" value="5"/>
</dbReference>
<protein>
    <submittedName>
        <fullName evidence="6">Tetratricopeptide repeat protein</fullName>
    </submittedName>
</protein>
<evidence type="ECO:0000313" key="7">
    <source>
        <dbReference type="Proteomes" id="UP000886805"/>
    </source>
</evidence>
<gene>
    <name evidence="6" type="ORF">H9849_00995</name>
</gene>
<dbReference type="SUPFAM" id="SSF48452">
    <property type="entry name" value="TPR-like"/>
    <property type="match status" value="4"/>
</dbReference>
<dbReference type="SMART" id="SM00028">
    <property type="entry name" value="TPR"/>
    <property type="match status" value="12"/>
</dbReference>
<dbReference type="Pfam" id="PF13432">
    <property type="entry name" value="TPR_16"/>
    <property type="match status" value="1"/>
</dbReference>
<dbReference type="Pfam" id="PF13174">
    <property type="entry name" value="TPR_6"/>
    <property type="match status" value="1"/>
</dbReference>
<proteinExistence type="predicted"/>